<evidence type="ECO:0000313" key="2">
    <source>
        <dbReference type="EMBL" id="MBD8105779.1"/>
    </source>
</evidence>
<keyword evidence="5" id="KW-1185">Reference proteome</keyword>
<dbReference type="EMBL" id="JACYNN010000002">
    <property type="protein sequence ID" value="MBD8105779.1"/>
    <property type="molecule type" value="Genomic_DNA"/>
</dbReference>
<organism evidence="3 4">
    <name type="scientific">Erwinia persicina</name>
    <dbReference type="NCBI Taxonomy" id="55211"/>
    <lineage>
        <taxon>Bacteria</taxon>
        <taxon>Pseudomonadati</taxon>
        <taxon>Pseudomonadota</taxon>
        <taxon>Gammaproteobacteria</taxon>
        <taxon>Enterobacterales</taxon>
        <taxon>Erwiniaceae</taxon>
        <taxon>Erwinia</taxon>
    </lineage>
</organism>
<dbReference type="OrthoDB" id="7065534at2"/>
<comment type="caution">
    <text evidence="3">The sequence shown here is derived from an EMBL/GenBank/DDBJ whole genome shotgun (WGS) entry which is preliminary data.</text>
</comment>
<dbReference type="RefSeq" id="WP_137269901.1">
    <property type="nucleotide sequence ID" value="NZ_CP146504.1"/>
</dbReference>
<dbReference type="STRING" id="1219360.GCA_001571305_00535"/>
<dbReference type="EMBL" id="QGAC01000022">
    <property type="protein sequence ID" value="TKJ85624.1"/>
    <property type="molecule type" value="Genomic_DNA"/>
</dbReference>
<dbReference type="AlphaFoldDB" id="A0A4U3EYE6"/>
<proteinExistence type="inferred from homology"/>
<dbReference type="Proteomes" id="UP000306393">
    <property type="component" value="Unassembled WGS sequence"/>
</dbReference>
<evidence type="ECO:0000313" key="5">
    <source>
        <dbReference type="Proteomes" id="UP000661012"/>
    </source>
</evidence>
<gene>
    <name evidence="3" type="ORF">EpCFBP13511_19620</name>
    <name evidence="2" type="ORF">IFT93_04985</name>
</gene>
<dbReference type="Proteomes" id="UP000661012">
    <property type="component" value="Unassembled WGS sequence"/>
</dbReference>
<reference evidence="2 5" key="2">
    <citation type="journal article" date="2020" name="FEMS Microbiol. Ecol.">
        <title>Temporal dynamics of bacterial communities during seed development and maturation.</title>
        <authorList>
            <person name="Chesneau G."/>
            <person name="Torres-Cortes G."/>
            <person name="Briand M."/>
            <person name="Darrasse A."/>
            <person name="Preveaux A."/>
            <person name="Marais C."/>
            <person name="Jacques M.A."/>
            <person name="Shade A."/>
            <person name="Barret M."/>
        </authorList>
    </citation>
    <scope>NUCLEOTIDE SEQUENCE [LARGE SCALE GENOMIC DNA]</scope>
    <source>
        <strain evidence="2 5">CFBP13732</strain>
    </source>
</reference>
<name>A0A4U3EYE6_9GAMM</name>
<dbReference type="InterPro" id="IPR005363">
    <property type="entry name" value="UPF0167"/>
</dbReference>
<evidence type="ECO:0000256" key="1">
    <source>
        <dbReference type="ARBA" id="ARBA00008525"/>
    </source>
</evidence>
<accession>A0A4U3EYE6</accession>
<evidence type="ECO:0000313" key="4">
    <source>
        <dbReference type="Proteomes" id="UP000306393"/>
    </source>
</evidence>
<evidence type="ECO:0000313" key="3">
    <source>
        <dbReference type="EMBL" id="TKJ85624.1"/>
    </source>
</evidence>
<sequence>MNRSLPQFTYLSDDFTRNVFIQQSATCHCCGKDTEHHYNGTIYRVGDSDITLCPWCIHDGSAAAKYACSFNDLYDEALDDAIAAEVCERTPGYSSWQDQSWVTHCNDACVYHGDASAKDVADASAETRQKWMSDYEMDEDSWSQMMAGYQPGGDQGVYKFVCRHCGLVSFNWDYS</sequence>
<comment type="similarity">
    <text evidence="1">Belongs to the UPF0167 family.</text>
</comment>
<protein>
    <submittedName>
        <fullName evidence="2">CbrC family protein</fullName>
    </submittedName>
</protein>
<dbReference type="Pfam" id="PF03691">
    <property type="entry name" value="UPF0167"/>
    <property type="match status" value="1"/>
</dbReference>
<reference evidence="3 4" key="1">
    <citation type="journal article" date="2019" name="Sci. Rep.">
        <title>Differences in resource use lead to coexistence of seed-transmitted microbial populations.</title>
        <authorList>
            <person name="Torres-Cortes G."/>
            <person name="Garcia B.J."/>
            <person name="Compant S."/>
            <person name="Rezki S."/>
            <person name="Jones P."/>
            <person name="Preveaux A."/>
            <person name="Briand M."/>
            <person name="Roulet A."/>
            <person name="Bouchez O."/>
            <person name="Jacobson D."/>
            <person name="Barret M."/>
        </authorList>
    </citation>
    <scope>NUCLEOTIDE SEQUENCE [LARGE SCALE GENOMIC DNA]</scope>
    <source>
        <strain evidence="3 4">CFBP13511</strain>
    </source>
</reference>